<accession>A0A2X3E398</accession>
<reference evidence="1 2" key="1">
    <citation type="submission" date="2018-06" db="EMBL/GenBank/DDBJ databases">
        <authorList>
            <consortium name="Pathogen Informatics"/>
            <person name="Doyle S."/>
        </authorList>
    </citation>
    <scope>NUCLEOTIDE SEQUENCE [LARGE SCALE GENOMIC DNA]</scope>
    <source>
        <strain evidence="1 2">NCTC8081</strain>
    </source>
</reference>
<proteinExistence type="predicted"/>
<organism evidence="1 2">
    <name type="scientific">Clostridium perfringens</name>
    <dbReference type="NCBI Taxonomy" id="1502"/>
    <lineage>
        <taxon>Bacteria</taxon>
        <taxon>Bacillati</taxon>
        <taxon>Bacillota</taxon>
        <taxon>Clostridia</taxon>
        <taxon>Eubacteriales</taxon>
        <taxon>Clostridiaceae</taxon>
        <taxon>Clostridium</taxon>
    </lineage>
</organism>
<dbReference type="Proteomes" id="UP000250234">
    <property type="component" value="Unassembled WGS sequence"/>
</dbReference>
<gene>
    <name evidence="1" type="ORF">NCTC8081_00290</name>
</gene>
<dbReference type="AlphaFoldDB" id="A0A2X3E398"/>
<protein>
    <submittedName>
        <fullName evidence="1">Resolvase</fullName>
    </submittedName>
</protein>
<evidence type="ECO:0000313" key="1">
    <source>
        <dbReference type="EMBL" id="SQC06219.1"/>
    </source>
</evidence>
<dbReference type="EMBL" id="UAWO01000002">
    <property type="protein sequence ID" value="SQC06219.1"/>
    <property type="molecule type" value="Genomic_DNA"/>
</dbReference>
<evidence type="ECO:0000313" key="2">
    <source>
        <dbReference type="Proteomes" id="UP000250234"/>
    </source>
</evidence>
<dbReference type="RefSeq" id="WP_096516863.1">
    <property type="nucleotide sequence ID" value="NZ_AP017630.1"/>
</dbReference>
<name>A0A2X3E398_CLOPF</name>
<sequence>MKNIQSTLEILLNEFEKDLNLKDSIFKKLNIKIDTPAYNFINSIKNHVSNSDLSKEYILSKFKIVRDKFIIDPKTNKKHPMSKLETPLKKLVYGGYISSFSKDKNNTDEFKSIEELELYKFALKKSNDNTYIFDDDAVIISKNICGTIDAESFKKVYVFFSSLNFSKNVDVTPNFLFKKKLHCSCGGKFIESQDKIIECKKCQLKFIKDNLLNFIIETIIDKVLSDKSNFNKFKNEINYKIKSLDETFLLLTKKRFNKTKEYLTFNSSSGFDKNTFKNIIDNINSELDTNKNTCCEYRKKLDYITFLENTLSEKNEEQKDIIEKIYSEIFFYIKSNEEKFNSIFEEIIDDIKVVVNKNEKQAKVILEYRVT</sequence>